<accession>A0A0D5ZCV2</accession>
<reference evidence="1 2" key="1">
    <citation type="journal article" date="2011" name="J. Bacteriol.">
        <title>Complete genome sequence of Paenibacillus polymyxa SC2, a strain of plant growth-promoting Rhizobacterium with broad-spectrum antimicrobial activity.</title>
        <authorList>
            <person name="Ma M."/>
            <person name="Wang C."/>
            <person name="Ding Y."/>
            <person name="Li L."/>
            <person name="Shen D."/>
            <person name="Jiang X."/>
            <person name="Guan D."/>
            <person name="Cao F."/>
            <person name="Chen H."/>
            <person name="Feng R."/>
            <person name="Wang X."/>
            <person name="Ge Y."/>
            <person name="Yao L."/>
            <person name="Bing X."/>
            <person name="Yang X."/>
            <person name="Li J."/>
            <person name="Du B."/>
        </authorList>
    </citation>
    <scope>NUCLEOTIDE SEQUENCE [LARGE SCALE GENOMIC DNA]</scope>
    <source>
        <strain evidence="1 2">SC2</strain>
        <plasmid evidence="2">pSC2</plasmid>
    </source>
</reference>
<keyword evidence="1" id="KW-0614">Plasmid</keyword>
<protein>
    <submittedName>
        <fullName evidence="1">Uncharacterized protein</fullName>
    </submittedName>
</protein>
<organism evidence="1 2">
    <name type="scientific">Paenibacillus polymyxa (strain SC2)</name>
    <name type="common">Bacillus polymyxa</name>
    <dbReference type="NCBI Taxonomy" id="886882"/>
    <lineage>
        <taxon>Bacteria</taxon>
        <taxon>Bacillati</taxon>
        <taxon>Bacillota</taxon>
        <taxon>Bacilli</taxon>
        <taxon>Bacillales</taxon>
        <taxon>Paenibacillaceae</taxon>
        <taxon>Paenibacillus</taxon>
    </lineage>
</organism>
<dbReference type="EMBL" id="CP002214">
    <property type="protein sequence ID" value="AKA44399.1"/>
    <property type="molecule type" value="Genomic_DNA"/>
</dbReference>
<dbReference type="HOGENOM" id="CLU_2524442_0_0_9"/>
<evidence type="ECO:0000313" key="2">
    <source>
        <dbReference type="Proteomes" id="UP000006868"/>
    </source>
</evidence>
<dbReference type="PATRIC" id="fig|886882.15.peg.6034"/>
<geneLocation type="plasmid" evidence="1 2">
    <name>pSC2</name>
</geneLocation>
<dbReference type="AlphaFoldDB" id="A0A0D5ZCV2"/>
<gene>
    <name evidence="1" type="ORF">PPSC2_28445</name>
</gene>
<dbReference type="KEGG" id="ppm:PPSC2_28445"/>
<evidence type="ECO:0000313" key="1">
    <source>
        <dbReference type="EMBL" id="AKA44399.1"/>
    </source>
</evidence>
<dbReference type="Proteomes" id="UP000006868">
    <property type="component" value="Plasmid pSC2"/>
</dbReference>
<proteinExistence type="predicted"/>
<sequence length="84" mass="9725">MSDGLLFFVAFQEVSLLKQEYNNNNLYKNSVTKSKRDVKICIEKGFILPLTMLYILYLKKVKINRREIVSGVWVVSIVSISYSS</sequence>
<name>A0A0D5ZCV2_PAEPS</name>